<dbReference type="Proteomes" id="UP000294692">
    <property type="component" value="Unassembled WGS sequence"/>
</dbReference>
<protein>
    <submittedName>
        <fullName evidence="2">Uncharacterized protein DUF4406</fullName>
    </submittedName>
</protein>
<dbReference type="Pfam" id="PF14359">
    <property type="entry name" value="DUF4406"/>
    <property type="match status" value="1"/>
</dbReference>
<sequence length="139" mass="15100">MKIYIAGPMTGIPDLNFPAFHATAASLRAAGHTVINPAELNTDPNASWHECMKIDIQALVTCDSICLLPNWTISRGARLEFHIASQLGMQVIEASAFLPTRLGGRKPRWFGVDLASGRDKTAHCHRHGDSNVQATGEPK</sequence>
<gene>
    <name evidence="2" type="ORF">EV686_103115</name>
</gene>
<dbReference type="Gene3D" id="3.40.50.10400">
    <property type="entry name" value="Hypothetical protein PA1492"/>
    <property type="match status" value="1"/>
</dbReference>
<reference evidence="2 3" key="1">
    <citation type="submission" date="2019-03" db="EMBL/GenBank/DDBJ databases">
        <title>Genomic Encyclopedia of Type Strains, Phase IV (KMG-IV): sequencing the most valuable type-strain genomes for metagenomic binning, comparative biology and taxonomic classification.</title>
        <authorList>
            <person name="Goeker M."/>
        </authorList>
    </citation>
    <scope>NUCLEOTIDE SEQUENCE [LARGE SCALE GENOMIC DNA]</scope>
    <source>
        <strain evidence="2 3">DSM 100048</strain>
    </source>
</reference>
<dbReference type="EMBL" id="SMBX01000003">
    <property type="protein sequence ID" value="TCV00535.1"/>
    <property type="molecule type" value="Genomic_DNA"/>
</dbReference>
<accession>A0A4R3VCY7</accession>
<proteinExistence type="predicted"/>
<comment type="caution">
    <text evidence="2">The sequence shown here is derived from an EMBL/GenBank/DDBJ whole genome shotgun (WGS) entry which is preliminary data.</text>
</comment>
<feature type="region of interest" description="Disordered" evidence="1">
    <location>
        <begin position="120"/>
        <end position="139"/>
    </location>
</feature>
<feature type="compositionally biased region" description="Polar residues" evidence="1">
    <location>
        <begin position="130"/>
        <end position="139"/>
    </location>
</feature>
<evidence type="ECO:0000313" key="3">
    <source>
        <dbReference type="Proteomes" id="UP000294692"/>
    </source>
</evidence>
<dbReference type="SUPFAM" id="SSF52309">
    <property type="entry name" value="N-(deoxy)ribosyltransferase-like"/>
    <property type="match status" value="1"/>
</dbReference>
<keyword evidence="3" id="KW-1185">Reference proteome</keyword>
<name>A0A4R3VCY7_9BURK</name>
<dbReference type="OrthoDB" id="2376767at2"/>
<organism evidence="2 3">
    <name type="scientific">Paracandidimonas soli</name>
    <dbReference type="NCBI Taxonomy" id="1917182"/>
    <lineage>
        <taxon>Bacteria</taxon>
        <taxon>Pseudomonadati</taxon>
        <taxon>Pseudomonadota</taxon>
        <taxon>Betaproteobacteria</taxon>
        <taxon>Burkholderiales</taxon>
        <taxon>Alcaligenaceae</taxon>
        <taxon>Paracandidimonas</taxon>
    </lineage>
</organism>
<dbReference type="InterPro" id="IPR025518">
    <property type="entry name" value="DUF4406"/>
</dbReference>
<dbReference type="AlphaFoldDB" id="A0A4R3VCY7"/>
<evidence type="ECO:0000256" key="1">
    <source>
        <dbReference type="SAM" id="MobiDB-lite"/>
    </source>
</evidence>
<evidence type="ECO:0000313" key="2">
    <source>
        <dbReference type="EMBL" id="TCV00535.1"/>
    </source>
</evidence>
<dbReference type="RefSeq" id="WP_132475122.1">
    <property type="nucleotide sequence ID" value="NZ_JBHRVM010000001.1"/>
</dbReference>